<protein>
    <recommendedName>
        <fullName evidence="4">DUF2784 family protein</fullName>
    </recommendedName>
</protein>
<keyword evidence="3" id="KW-1185">Reference proteome</keyword>
<dbReference type="AlphaFoldDB" id="A0A2D0NDM2"/>
<accession>A0A2D0NDM2</accession>
<evidence type="ECO:0008006" key="4">
    <source>
        <dbReference type="Google" id="ProtNLM"/>
    </source>
</evidence>
<sequence>MIARQKLFWVKFAHTLIWIFFNLVLVYLFYAVLTDRIGWLFWTGIACILLESIVLVLNHWSCPLTNVARRYSDSPRDNFDIFLPEWLARHNKLIYSLIFGALIILYLYTL</sequence>
<dbReference type="OrthoDB" id="573857at2"/>
<keyword evidence="1" id="KW-1133">Transmembrane helix</keyword>
<keyword evidence="1" id="KW-0472">Membrane</keyword>
<proteinExistence type="predicted"/>
<gene>
    <name evidence="2" type="ORF">CRP01_09940</name>
</gene>
<name>A0A2D0NDM2_FLAN2</name>
<feature type="transmembrane region" description="Helical" evidence="1">
    <location>
        <begin position="12"/>
        <end position="33"/>
    </location>
</feature>
<feature type="transmembrane region" description="Helical" evidence="1">
    <location>
        <begin position="39"/>
        <end position="60"/>
    </location>
</feature>
<dbReference type="RefSeq" id="WP_099149867.1">
    <property type="nucleotide sequence ID" value="NZ_PDUD01000017.1"/>
</dbReference>
<keyword evidence="1" id="KW-0812">Transmembrane</keyword>
<evidence type="ECO:0000313" key="2">
    <source>
        <dbReference type="EMBL" id="PHN06611.1"/>
    </source>
</evidence>
<organism evidence="2 3">
    <name type="scientific">Flavilitoribacter nigricans (strain ATCC 23147 / DSM 23189 / NBRC 102662 / NCIMB 1420 / SS-2)</name>
    <name type="common">Lewinella nigricans</name>
    <dbReference type="NCBI Taxonomy" id="1122177"/>
    <lineage>
        <taxon>Bacteria</taxon>
        <taxon>Pseudomonadati</taxon>
        <taxon>Bacteroidota</taxon>
        <taxon>Saprospiria</taxon>
        <taxon>Saprospirales</taxon>
        <taxon>Lewinellaceae</taxon>
        <taxon>Flavilitoribacter</taxon>
    </lineage>
</organism>
<dbReference type="Proteomes" id="UP000223913">
    <property type="component" value="Unassembled WGS sequence"/>
</dbReference>
<feature type="transmembrane region" description="Helical" evidence="1">
    <location>
        <begin position="93"/>
        <end position="109"/>
    </location>
</feature>
<dbReference type="EMBL" id="PDUD01000017">
    <property type="protein sequence ID" value="PHN06611.1"/>
    <property type="molecule type" value="Genomic_DNA"/>
</dbReference>
<comment type="caution">
    <text evidence="2">The sequence shown here is derived from an EMBL/GenBank/DDBJ whole genome shotgun (WGS) entry which is preliminary data.</text>
</comment>
<evidence type="ECO:0000256" key="1">
    <source>
        <dbReference type="SAM" id="Phobius"/>
    </source>
</evidence>
<evidence type="ECO:0000313" key="3">
    <source>
        <dbReference type="Proteomes" id="UP000223913"/>
    </source>
</evidence>
<reference evidence="2 3" key="1">
    <citation type="submission" date="2017-10" db="EMBL/GenBank/DDBJ databases">
        <title>The draft genome sequence of Lewinella nigricans NBRC 102662.</title>
        <authorList>
            <person name="Wang K."/>
        </authorList>
    </citation>
    <scope>NUCLEOTIDE SEQUENCE [LARGE SCALE GENOMIC DNA]</scope>
    <source>
        <strain evidence="2 3">NBRC 102662</strain>
    </source>
</reference>